<feature type="compositionally biased region" description="Basic and acidic residues" evidence="1">
    <location>
        <begin position="40"/>
        <end position="75"/>
    </location>
</feature>
<proteinExistence type="predicted"/>
<dbReference type="Proteomes" id="UP001347796">
    <property type="component" value="Unassembled WGS sequence"/>
</dbReference>
<comment type="caution">
    <text evidence="2">The sequence shown here is derived from an EMBL/GenBank/DDBJ whole genome shotgun (WGS) entry which is preliminary data.</text>
</comment>
<dbReference type="AlphaFoldDB" id="A0AAN8J7A3"/>
<protein>
    <submittedName>
        <fullName evidence="2">Uncharacterized protein</fullName>
    </submittedName>
</protein>
<reference evidence="2 3" key="1">
    <citation type="submission" date="2024-01" db="EMBL/GenBank/DDBJ databases">
        <title>The genome of the rayed Mediterranean limpet Patella caerulea (Linnaeus, 1758).</title>
        <authorList>
            <person name="Anh-Thu Weber A."/>
            <person name="Halstead-Nussloch G."/>
        </authorList>
    </citation>
    <scope>NUCLEOTIDE SEQUENCE [LARGE SCALE GENOMIC DNA]</scope>
    <source>
        <strain evidence="2">AATW-2023a</strain>
        <tissue evidence="2">Whole specimen</tissue>
    </source>
</reference>
<evidence type="ECO:0000256" key="1">
    <source>
        <dbReference type="SAM" id="MobiDB-lite"/>
    </source>
</evidence>
<gene>
    <name evidence="2" type="ORF">SNE40_019488</name>
</gene>
<feature type="compositionally biased region" description="Polar residues" evidence="1">
    <location>
        <begin position="145"/>
        <end position="162"/>
    </location>
</feature>
<feature type="region of interest" description="Disordered" evidence="1">
    <location>
        <begin position="144"/>
        <end position="177"/>
    </location>
</feature>
<accession>A0AAN8J7A3</accession>
<organism evidence="2 3">
    <name type="scientific">Patella caerulea</name>
    <name type="common">Rayed Mediterranean limpet</name>
    <dbReference type="NCBI Taxonomy" id="87958"/>
    <lineage>
        <taxon>Eukaryota</taxon>
        <taxon>Metazoa</taxon>
        <taxon>Spiralia</taxon>
        <taxon>Lophotrochozoa</taxon>
        <taxon>Mollusca</taxon>
        <taxon>Gastropoda</taxon>
        <taxon>Patellogastropoda</taxon>
        <taxon>Patelloidea</taxon>
        <taxon>Patellidae</taxon>
        <taxon>Patella</taxon>
    </lineage>
</organism>
<name>A0AAN8J7A3_PATCE</name>
<keyword evidence="3" id="KW-1185">Reference proteome</keyword>
<evidence type="ECO:0000313" key="2">
    <source>
        <dbReference type="EMBL" id="KAK6171262.1"/>
    </source>
</evidence>
<feature type="region of interest" description="Disordered" evidence="1">
    <location>
        <begin position="26"/>
        <end position="86"/>
    </location>
</feature>
<dbReference type="EMBL" id="JAZGQO010000014">
    <property type="protein sequence ID" value="KAK6171262.1"/>
    <property type="molecule type" value="Genomic_DNA"/>
</dbReference>
<feature type="compositionally biased region" description="Polar residues" evidence="1">
    <location>
        <begin position="27"/>
        <end position="38"/>
    </location>
</feature>
<evidence type="ECO:0000313" key="3">
    <source>
        <dbReference type="Proteomes" id="UP001347796"/>
    </source>
</evidence>
<sequence length="177" mass="20100">MGDNSIDLYLKESCKSFEACRVKNSARRNSLQKKTTGIETARKKVTSDLDREEKLIRRQLADMQSEKPDKKKSQRESGLPTINEKGIRKISKTLSVETSGKAYSARRGRRISKEFEDLHMITTTGKLLPQSSMVAPSRFYRQGRVGSSTNLMSVDTRTPQSPRKTDNSARFRKISQP</sequence>